<evidence type="ECO:0000313" key="3">
    <source>
        <dbReference type="Proteomes" id="UP001201980"/>
    </source>
</evidence>
<feature type="compositionally biased region" description="Basic and acidic residues" evidence="1">
    <location>
        <begin position="12"/>
        <end position="29"/>
    </location>
</feature>
<evidence type="ECO:0000313" key="2">
    <source>
        <dbReference type="EMBL" id="KAJ2902924.1"/>
    </source>
</evidence>
<reference evidence="2" key="1">
    <citation type="submission" date="2022-07" db="EMBL/GenBank/DDBJ databases">
        <title>Draft genome sequence of Zalerion maritima ATCC 34329, a (micro)plastics degrading marine fungus.</title>
        <authorList>
            <person name="Paco A."/>
            <person name="Goncalves M.F.M."/>
            <person name="Rocha-Santos T.A.P."/>
            <person name="Alves A."/>
        </authorList>
    </citation>
    <scope>NUCLEOTIDE SEQUENCE</scope>
    <source>
        <strain evidence="2">ATCC 34329</strain>
    </source>
</reference>
<dbReference type="AlphaFoldDB" id="A0AAD5WUZ0"/>
<proteinExistence type="predicted"/>
<accession>A0AAD5WUZ0</accession>
<protein>
    <submittedName>
        <fullName evidence="2">Uncharacterized protein</fullName>
    </submittedName>
</protein>
<organism evidence="2 3">
    <name type="scientific">Zalerion maritima</name>
    <dbReference type="NCBI Taxonomy" id="339359"/>
    <lineage>
        <taxon>Eukaryota</taxon>
        <taxon>Fungi</taxon>
        <taxon>Dikarya</taxon>
        <taxon>Ascomycota</taxon>
        <taxon>Pezizomycotina</taxon>
        <taxon>Sordariomycetes</taxon>
        <taxon>Lulworthiomycetidae</taxon>
        <taxon>Lulworthiales</taxon>
        <taxon>Lulworthiaceae</taxon>
        <taxon>Zalerion</taxon>
    </lineage>
</organism>
<keyword evidence="3" id="KW-1185">Reference proteome</keyword>
<feature type="region of interest" description="Disordered" evidence="1">
    <location>
        <begin position="12"/>
        <end position="35"/>
    </location>
</feature>
<dbReference type="Proteomes" id="UP001201980">
    <property type="component" value="Unassembled WGS sequence"/>
</dbReference>
<dbReference type="EMBL" id="JAKWBI020000096">
    <property type="protein sequence ID" value="KAJ2902924.1"/>
    <property type="molecule type" value="Genomic_DNA"/>
</dbReference>
<gene>
    <name evidence="2" type="ORF">MKZ38_010655</name>
</gene>
<evidence type="ECO:0000256" key="1">
    <source>
        <dbReference type="SAM" id="MobiDB-lite"/>
    </source>
</evidence>
<comment type="caution">
    <text evidence="2">The sequence shown here is derived from an EMBL/GenBank/DDBJ whole genome shotgun (WGS) entry which is preliminary data.</text>
</comment>
<sequence length="71" mass="8084">MKAIRYIWRAESPTKKQRGNDRTETHTVHAELSPSENSGYNYAVQQVKDELLNIKSTILTAIAILIEVLTK</sequence>
<name>A0AAD5WUZ0_9PEZI</name>